<protein>
    <submittedName>
        <fullName evidence="1">Uncharacterized protein</fullName>
    </submittedName>
</protein>
<keyword evidence="2" id="KW-1185">Reference proteome</keyword>
<organism evidence="1 2">
    <name type="scientific">Lipomyces kononenkoae</name>
    <name type="common">Yeast</name>
    <dbReference type="NCBI Taxonomy" id="34357"/>
    <lineage>
        <taxon>Eukaryota</taxon>
        <taxon>Fungi</taxon>
        <taxon>Dikarya</taxon>
        <taxon>Ascomycota</taxon>
        <taxon>Saccharomycotina</taxon>
        <taxon>Lipomycetes</taxon>
        <taxon>Lipomycetales</taxon>
        <taxon>Lipomycetaceae</taxon>
        <taxon>Lipomyces</taxon>
    </lineage>
</organism>
<name>A0ACC3SZ64_LIPKO</name>
<dbReference type="Proteomes" id="UP001433508">
    <property type="component" value="Unassembled WGS sequence"/>
</dbReference>
<accession>A0ACC3SZ64</accession>
<reference evidence="2" key="1">
    <citation type="journal article" date="2024" name="Front. Bioeng. Biotechnol.">
        <title>Genome-scale model development and genomic sequencing of the oleaginous clade Lipomyces.</title>
        <authorList>
            <person name="Czajka J.J."/>
            <person name="Han Y."/>
            <person name="Kim J."/>
            <person name="Mondo S.J."/>
            <person name="Hofstad B.A."/>
            <person name="Robles A."/>
            <person name="Haridas S."/>
            <person name="Riley R."/>
            <person name="LaButti K."/>
            <person name="Pangilinan J."/>
            <person name="Andreopoulos W."/>
            <person name="Lipzen A."/>
            <person name="Yan J."/>
            <person name="Wang M."/>
            <person name="Ng V."/>
            <person name="Grigoriev I.V."/>
            <person name="Spatafora J.W."/>
            <person name="Magnuson J.K."/>
            <person name="Baker S.E."/>
            <person name="Pomraning K.R."/>
        </authorList>
    </citation>
    <scope>NUCLEOTIDE SEQUENCE [LARGE SCALE GENOMIC DNA]</scope>
    <source>
        <strain evidence="2">CBS 7786</strain>
    </source>
</reference>
<gene>
    <name evidence="1" type="ORF">V1525DRAFT_389238</name>
</gene>
<proteinExistence type="predicted"/>
<evidence type="ECO:0000313" key="1">
    <source>
        <dbReference type="EMBL" id="KAK9236685.1"/>
    </source>
</evidence>
<comment type="caution">
    <text evidence="1">The sequence shown here is derived from an EMBL/GenBank/DDBJ whole genome shotgun (WGS) entry which is preliminary data.</text>
</comment>
<sequence>MDSLPVGFASELPVQQDGSTDRSPLNNAINMLAKMIWRKGGFRFWHRRIKSEYLMYVYYCSQDADRVPPSSATGPRDTQRMERFSCRSYLAFKPSLEGRTLEITLRHSYHAPYMDRKLSAAVLEFVRARRAFSTPAEIYRDLQAAQPSGFVSATPQQVYYQWQQANSSIWRRDPDPLVSAQGLLSEHPGYKSSMYVAANTGVSQSEGFDLDACYDTHEEFVEAVSAFLKQHDDHKYDLTAQPLKIKATLSSTFCIDNNVSIGACAVFMTATYIGELR</sequence>
<evidence type="ECO:0000313" key="2">
    <source>
        <dbReference type="Proteomes" id="UP001433508"/>
    </source>
</evidence>
<dbReference type="EMBL" id="MU971382">
    <property type="protein sequence ID" value="KAK9236685.1"/>
    <property type="molecule type" value="Genomic_DNA"/>
</dbReference>